<name>A0ABQ4TA70_METOR</name>
<comment type="caution">
    <text evidence="2">The sequence shown here is derived from an EMBL/GenBank/DDBJ whole genome shotgun (WGS) entry which is preliminary data.</text>
</comment>
<dbReference type="Proteomes" id="UP001055156">
    <property type="component" value="Unassembled WGS sequence"/>
</dbReference>
<dbReference type="RefSeq" id="WP_238311691.1">
    <property type="nucleotide sequence ID" value="NZ_BPQV01000007.1"/>
</dbReference>
<reference evidence="2" key="1">
    <citation type="journal article" date="2021" name="Front. Microbiol.">
        <title>Comprehensive Comparative Genomics and Phenotyping of Methylobacterium Species.</title>
        <authorList>
            <person name="Alessa O."/>
            <person name="Ogura Y."/>
            <person name="Fujitani Y."/>
            <person name="Takami H."/>
            <person name="Hayashi T."/>
            <person name="Sahin N."/>
            <person name="Tani A."/>
        </authorList>
    </citation>
    <scope>NUCLEOTIDE SEQUENCE</scope>
    <source>
        <strain evidence="2">NBRC 15689</strain>
    </source>
</reference>
<sequence>MLSKLFPGLTRRQDTEPETGGARIVDAPPELFDFAPMTPLMPPLASNDDPLDAACDEVERELKRAGLIY</sequence>
<gene>
    <name evidence="2" type="ORF">LKMONMHP_2761</name>
</gene>
<evidence type="ECO:0000313" key="3">
    <source>
        <dbReference type="Proteomes" id="UP001055156"/>
    </source>
</evidence>
<proteinExistence type="predicted"/>
<protein>
    <submittedName>
        <fullName evidence="2">Uncharacterized protein</fullName>
    </submittedName>
</protein>
<feature type="region of interest" description="Disordered" evidence="1">
    <location>
        <begin position="1"/>
        <end position="24"/>
    </location>
</feature>
<evidence type="ECO:0000256" key="1">
    <source>
        <dbReference type="SAM" id="MobiDB-lite"/>
    </source>
</evidence>
<reference evidence="2" key="2">
    <citation type="submission" date="2021-08" db="EMBL/GenBank/DDBJ databases">
        <authorList>
            <person name="Tani A."/>
            <person name="Ola A."/>
            <person name="Ogura Y."/>
            <person name="Katsura K."/>
            <person name="Hayashi T."/>
        </authorList>
    </citation>
    <scope>NUCLEOTIDE SEQUENCE</scope>
    <source>
        <strain evidence="2">NBRC 15689</strain>
    </source>
</reference>
<accession>A0ABQ4TA70</accession>
<organism evidence="2 3">
    <name type="scientific">Methylobacterium organophilum</name>
    <dbReference type="NCBI Taxonomy" id="410"/>
    <lineage>
        <taxon>Bacteria</taxon>
        <taxon>Pseudomonadati</taxon>
        <taxon>Pseudomonadota</taxon>
        <taxon>Alphaproteobacteria</taxon>
        <taxon>Hyphomicrobiales</taxon>
        <taxon>Methylobacteriaceae</taxon>
        <taxon>Methylobacterium</taxon>
    </lineage>
</organism>
<keyword evidence="3" id="KW-1185">Reference proteome</keyword>
<dbReference type="EMBL" id="BPQV01000007">
    <property type="protein sequence ID" value="GJE27899.1"/>
    <property type="molecule type" value="Genomic_DNA"/>
</dbReference>
<evidence type="ECO:0000313" key="2">
    <source>
        <dbReference type="EMBL" id="GJE27899.1"/>
    </source>
</evidence>